<evidence type="ECO:0000259" key="9">
    <source>
        <dbReference type="Pfam" id="PF14416"/>
    </source>
</evidence>
<evidence type="ECO:0000256" key="6">
    <source>
        <dbReference type="ARBA" id="ARBA00023136"/>
    </source>
</evidence>
<keyword evidence="4" id="KW-0735">Signal-anchor</keyword>
<comment type="caution">
    <text evidence="10">The sequence shown here is derived from an EMBL/GenBank/DDBJ whole genome shotgun (WGS) entry which is preliminary data.</text>
</comment>
<evidence type="ECO:0000313" key="11">
    <source>
        <dbReference type="Proteomes" id="UP001188597"/>
    </source>
</evidence>
<evidence type="ECO:0000256" key="2">
    <source>
        <dbReference type="ARBA" id="ARBA00007727"/>
    </source>
</evidence>
<evidence type="ECO:0000256" key="3">
    <source>
        <dbReference type="ARBA" id="ARBA00022692"/>
    </source>
</evidence>
<organism evidence="10 11">
    <name type="scientific">Escallonia herrerae</name>
    <dbReference type="NCBI Taxonomy" id="1293975"/>
    <lineage>
        <taxon>Eukaryota</taxon>
        <taxon>Viridiplantae</taxon>
        <taxon>Streptophyta</taxon>
        <taxon>Embryophyta</taxon>
        <taxon>Tracheophyta</taxon>
        <taxon>Spermatophyta</taxon>
        <taxon>Magnoliopsida</taxon>
        <taxon>eudicotyledons</taxon>
        <taxon>Gunneridae</taxon>
        <taxon>Pentapetalae</taxon>
        <taxon>asterids</taxon>
        <taxon>campanulids</taxon>
        <taxon>Escalloniales</taxon>
        <taxon>Escalloniaceae</taxon>
        <taxon>Escallonia</taxon>
    </lineage>
</organism>
<proteinExistence type="inferred from homology"/>
<dbReference type="InterPro" id="IPR026057">
    <property type="entry name" value="TBL_C"/>
</dbReference>
<comment type="similarity">
    <text evidence="2">Belongs to the PC-esterase family. TBL subfamily.</text>
</comment>
<dbReference type="Pfam" id="PF13839">
    <property type="entry name" value="PC-Esterase"/>
    <property type="match status" value="2"/>
</dbReference>
<evidence type="ECO:0000256" key="4">
    <source>
        <dbReference type="ARBA" id="ARBA00022968"/>
    </source>
</evidence>
<evidence type="ECO:0000256" key="7">
    <source>
        <dbReference type="SAM" id="SignalP"/>
    </source>
</evidence>
<keyword evidence="7" id="KW-0732">Signal</keyword>
<evidence type="ECO:0000256" key="1">
    <source>
        <dbReference type="ARBA" id="ARBA00004167"/>
    </source>
</evidence>
<keyword evidence="3" id="KW-0812">Transmembrane</keyword>
<keyword evidence="11" id="KW-1185">Reference proteome</keyword>
<accession>A0AA89B5D4</accession>
<dbReference type="GO" id="GO:0005794">
    <property type="term" value="C:Golgi apparatus"/>
    <property type="evidence" value="ECO:0007669"/>
    <property type="project" value="TreeGrafter"/>
</dbReference>
<gene>
    <name evidence="10" type="ORF">RJ639_041568</name>
</gene>
<dbReference type="Proteomes" id="UP001188597">
    <property type="component" value="Unassembled WGS sequence"/>
</dbReference>
<evidence type="ECO:0000256" key="5">
    <source>
        <dbReference type="ARBA" id="ARBA00022989"/>
    </source>
</evidence>
<feature type="domain" description="Trichome birefringence-like C-terminal" evidence="8">
    <location>
        <begin position="78"/>
        <end position="330"/>
    </location>
</feature>
<sequence length="661" mass="75732">MGSWVHSTLYVLLIVLLLHQVRGQKCDYFQGSWVLDPSYPLYNGSSCPLIQREFSCQKNGRPDQMYAEYRWQPHGCNLARFDGRGFLERLKGKSIMFVGDSLSRNQWESLVCMLYTAVAGARYNTTLDGDVSTLMFTDYGVKVMRNRNVFLVDVVKEAMGRVLKLDSIKSGKLWEGIDMLIFNTWHWWNRRGPSQPWDYIQVGDKIYKDMDRMVAFETALNTWAGWVDSNIDPTKTRVFFQGVSPSHYNGTEWNEPSAKTCLGQKQPVLGSRYPGETPPALAVQKKSGFFRHHPVALLSLVTLLNLTHQAYAEKYSYESGHDDGEPRKQSNSCNLFEGSWIFDDSYPLYNGLICPFINPGLNCQKNGRPDKLYLSYRWNPDDCDLPRFDGQDFLQRFKGKKIMFVGDSLSSNQWQSLACILHNAVPNSNYTLVQRGPLSKLTFLEYGVSDMFLKNGFLVDLVVEDIGRVLKLDSISRGNQWKGVDILVFNSYHWWAYRTLENVRFQNFHVLKWDYFQVGDKLSKDMDPMEAYKIALTTWSKWVDSNIDPTKTRVFFQGISAVHYQGKNWNEPEVESCNGQTQPIPGSTYPGNRFPGEAIVKSVLSNMTKPVYLLDITLLTQLRKDGHPSQYASGGTDCSHWCLAGVPDAWNELLYTILLQM</sequence>
<dbReference type="GO" id="GO:0016020">
    <property type="term" value="C:membrane"/>
    <property type="evidence" value="ECO:0007669"/>
    <property type="project" value="UniProtKB-SubCell"/>
</dbReference>
<dbReference type="Pfam" id="PF14416">
    <property type="entry name" value="PMR5N"/>
    <property type="match status" value="2"/>
</dbReference>
<name>A0AA89B5D4_9ASTE</name>
<feature type="chain" id="PRO_5041658680" description="Trichome birefringence-like N-terminal domain-containing protein" evidence="7">
    <location>
        <begin position="24"/>
        <end position="661"/>
    </location>
</feature>
<evidence type="ECO:0008006" key="12">
    <source>
        <dbReference type="Google" id="ProtNLM"/>
    </source>
</evidence>
<evidence type="ECO:0000313" key="10">
    <source>
        <dbReference type="EMBL" id="KAK3025487.1"/>
    </source>
</evidence>
<feature type="signal peptide" evidence="7">
    <location>
        <begin position="1"/>
        <end position="23"/>
    </location>
</feature>
<dbReference type="InterPro" id="IPR029962">
    <property type="entry name" value="TBL"/>
</dbReference>
<protein>
    <recommendedName>
        <fullName evidence="12">Trichome birefringence-like N-terminal domain-containing protein</fullName>
    </recommendedName>
</protein>
<dbReference type="AlphaFoldDB" id="A0AA89B5D4"/>
<dbReference type="PANTHER" id="PTHR32285:SF30">
    <property type="entry name" value="PROTEIN TRICHOME BIREFRINGENCE-LIKE 42"/>
    <property type="match status" value="1"/>
</dbReference>
<dbReference type="PANTHER" id="PTHR32285">
    <property type="entry name" value="PROTEIN TRICHOME BIREFRINGENCE-LIKE 9-RELATED"/>
    <property type="match status" value="1"/>
</dbReference>
<reference evidence="10" key="1">
    <citation type="submission" date="2022-12" db="EMBL/GenBank/DDBJ databases">
        <title>Draft genome assemblies for two species of Escallonia (Escalloniales).</title>
        <authorList>
            <person name="Chanderbali A."/>
            <person name="Dervinis C."/>
            <person name="Anghel I."/>
            <person name="Soltis D."/>
            <person name="Soltis P."/>
            <person name="Zapata F."/>
        </authorList>
    </citation>
    <scope>NUCLEOTIDE SEQUENCE</scope>
    <source>
        <strain evidence="10">UCBG64.0493</strain>
        <tissue evidence="10">Leaf</tissue>
    </source>
</reference>
<evidence type="ECO:0000259" key="8">
    <source>
        <dbReference type="Pfam" id="PF13839"/>
    </source>
</evidence>
<dbReference type="EMBL" id="JAVXUP010000546">
    <property type="protein sequence ID" value="KAK3025487.1"/>
    <property type="molecule type" value="Genomic_DNA"/>
</dbReference>
<feature type="domain" description="Trichome birefringence-like N-terminal" evidence="9">
    <location>
        <begin position="332"/>
        <end position="384"/>
    </location>
</feature>
<dbReference type="GO" id="GO:0016413">
    <property type="term" value="F:O-acetyltransferase activity"/>
    <property type="evidence" value="ECO:0007669"/>
    <property type="project" value="InterPro"/>
</dbReference>
<feature type="domain" description="Trichome birefringence-like C-terminal" evidence="8">
    <location>
        <begin position="385"/>
        <end position="656"/>
    </location>
</feature>
<comment type="subcellular location">
    <subcellularLocation>
        <location evidence="1">Membrane</location>
        <topology evidence="1">Single-pass membrane protein</topology>
    </subcellularLocation>
</comment>
<keyword evidence="6" id="KW-0472">Membrane</keyword>
<keyword evidence="5" id="KW-1133">Transmembrane helix</keyword>
<dbReference type="InterPro" id="IPR025846">
    <property type="entry name" value="TBL_N"/>
</dbReference>
<feature type="domain" description="Trichome birefringence-like N-terminal" evidence="9">
    <location>
        <begin position="24"/>
        <end position="77"/>
    </location>
</feature>